<evidence type="ECO:0000313" key="9">
    <source>
        <dbReference type="Proteomes" id="UP000663828"/>
    </source>
</evidence>
<organism evidence="8 9">
    <name type="scientific">Adineta ricciae</name>
    <name type="common">Rotifer</name>
    <dbReference type="NCBI Taxonomy" id="249248"/>
    <lineage>
        <taxon>Eukaryota</taxon>
        <taxon>Metazoa</taxon>
        <taxon>Spiralia</taxon>
        <taxon>Gnathifera</taxon>
        <taxon>Rotifera</taxon>
        <taxon>Eurotatoria</taxon>
        <taxon>Bdelloidea</taxon>
        <taxon>Adinetida</taxon>
        <taxon>Adinetidae</taxon>
        <taxon>Adineta</taxon>
    </lineage>
</organism>
<keyword evidence="2 5" id="KW-0812">Transmembrane</keyword>
<evidence type="ECO:0000259" key="6">
    <source>
        <dbReference type="PROSITE" id="PS50262"/>
    </source>
</evidence>
<dbReference type="Proteomes" id="UP000663828">
    <property type="component" value="Unassembled WGS sequence"/>
</dbReference>
<dbReference type="GO" id="GO:0004930">
    <property type="term" value="F:G protein-coupled receptor activity"/>
    <property type="evidence" value="ECO:0007669"/>
    <property type="project" value="InterPro"/>
</dbReference>
<dbReference type="CDD" id="cd00637">
    <property type="entry name" value="7tm_classA_rhodopsin-like"/>
    <property type="match status" value="1"/>
</dbReference>
<evidence type="ECO:0000256" key="5">
    <source>
        <dbReference type="SAM" id="Phobius"/>
    </source>
</evidence>
<dbReference type="Gene3D" id="1.20.1070.10">
    <property type="entry name" value="Rhodopsin 7-helix transmembrane proteins"/>
    <property type="match status" value="1"/>
</dbReference>
<feature type="domain" description="G-protein coupled receptors family 1 profile" evidence="6">
    <location>
        <begin position="22"/>
        <end position="274"/>
    </location>
</feature>
<dbReference type="OrthoDB" id="10004064at2759"/>
<evidence type="ECO:0000256" key="3">
    <source>
        <dbReference type="ARBA" id="ARBA00022989"/>
    </source>
</evidence>
<dbReference type="InterPro" id="IPR000276">
    <property type="entry name" value="GPCR_Rhodpsn"/>
</dbReference>
<keyword evidence="3 5" id="KW-1133">Transmembrane helix</keyword>
<keyword evidence="4 5" id="KW-0472">Membrane</keyword>
<dbReference type="EMBL" id="CAJNOJ010000248">
    <property type="protein sequence ID" value="CAF1334938.1"/>
    <property type="molecule type" value="Genomic_DNA"/>
</dbReference>
<evidence type="ECO:0000313" key="8">
    <source>
        <dbReference type="EMBL" id="CAF1519390.1"/>
    </source>
</evidence>
<evidence type="ECO:0000313" key="7">
    <source>
        <dbReference type="EMBL" id="CAF1334938.1"/>
    </source>
</evidence>
<feature type="transmembrane region" description="Helical" evidence="5">
    <location>
        <begin position="182"/>
        <end position="201"/>
    </location>
</feature>
<protein>
    <recommendedName>
        <fullName evidence="6">G-protein coupled receptors family 1 profile domain-containing protein</fullName>
    </recommendedName>
</protein>
<dbReference type="PROSITE" id="PS50262">
    <property type="entry name" value="G_PROTEIN_RECEP_F1_2"/>
    <property type="match status" value="1"/>
</dbReference>
<sequence length="318" mass="37217">MSIPYPVCFWLYLIFLIPSVLCSLFCLYHFLVDRILRNALHNHFIILILAFGTFLNLTDLIWFIDFYRTGHVSVFTRVFCFTWTYIDYAVYVVITLLVAWGAIERHVLVFHYNLLRTRKAHFFLHYLPIFMVTIYPFVYYAIIYFILPCEPILDHTQVDCGVATCAGNIGALSIWDSLAHNVVPICMIAIFSLALLARVWYSKYRVSQRMQWKNYRKMTVQLVSITGIYLIIVFPSMVLYTMDTVGMLDPSAYDFYNISYYCSYFTTLLNPFVCVIALPELRSKLQRVFQFCSLRRCVRSNRVSPIGHRTVAIVNTAE</sequence>
<name>A0A815UDT2_ADIRI</name>
<accession>A0A815UDT2</accession>
<feature type="transmembrane region" description="Helical" evidence="5">
    <location>
        <begin position="84"/>
        <end position="103"/>
    </location>
</feature>
<proteinExistence type="predicted"/>
<dbReference type="SUPFAM" id="SSF81321">
    <property type="entry name" value="Family A G protein-coupled receptor-like"/>
    <property type="match status" value="1"/>
</dbReference>
<evidence type="ECO:0000256" key="1">
    <source>
        <dbReference type="ARBA" id="ARBA00004370"/>
    </source>
</evidence>
<feature type="transmembrane region" description="Helical" evidence="5">
    <location>
        <begin position="123"/>
        <end position="147"/>
    </location>
</feature>
<feature type="transmembrane region" description="Helical" evidence="5">
    <location>
        <begin position="12"/>
        <end position="32"/>
    </location>
</feature>
<comment type="caution">
    <text evidence="8">The sequence shown here is derived from an EMBL/GenBank/DDBJ whole genome shotgun (WGS) entry which is preliminary data.</text>
</comment>
<feature type="transmembrane region" description="Helical" evidence="5">
    <location>
        <begin position="44"/>
        <end position="64"/>
    </location>
</feature>
<dbReference type="GO" id="GO:0016020">
    <property type="term" value="C:membrane"/>
    <property type="evidence" value="ECO:0007669"/>
    <property type="project" value="UniProtKB-SubCell"/>
</dbReference>
<evidence type="ECO:0000256" key="2">
    <source>
        <dbReference type="ARBA" id="ARBA00022692"/>
    </source>
</evidence>
<evidence type="ECO:0000256" key="4">
    <source>
        <dbReference type="ARBA" id="ARBA00023136"/>
    </source>
</evidence>
<dbReference type="AlphaFoldDB" id="A0A815UDT2"/>
<gene>
    <name evidence="7" type="ORF">EDS130_LOCUS32403</name>
    <name evidence="8" type="ORF">XAT740_LOCUS40698</name>
</gene>
<reference evidence="8" key="1">
    <citation type="submission" date="2021-02" db="EMBL/GenBank/DDBJ databases">
        <authorList>
            <person name="Nowell W R."/>
        </authorList>
    </citation>
    <scope>NUCLEOTIDE SEQUENCE</scope>
</reference>
<feature type="transmembrane region" description="Helical" evidence="5">
    <location>
        <begin position="222"/>
        <end position="242"/>
    </location>
</feature>
<comment type="subcellular location">
    <subcellularLocation>
        <location evidence="1">Membrane</location>
    </subcellularLocation>
</comment>
<feature type="transmembrane region" description="Helical" evidence="5">
    <location>
        <begin position="258"/>
        <end position="278"/>
    </location>
</feature>
<dbReference type="Proteomes" id="UP000663852">
    <property type="component" value="Unassembled WGS sequence"/>
</dbReference>
<dbReference type="InterPro" id="IPR017452">
    <property type="entry name" value="GPCR_Rhodpsn_7TM"/>
</dbReference>
<dbReference type="Pfam" id="PF00001">
    <property type="entry name" value="7tm_1"/>
    <property type="match status" value="1"/>
</dbReference>
<dbReference type="EMBL" id="CAJNOR010004661">
    <property type="protein sequence ID" value="CAF1519390.1"/>
    <property type="molecule type" value="Genomic_DNA"/>
</dbReference>
<keyword evidence="9" id="KW-1185">Reference proteome</keyword>